<evidence type="ECO:0000256" key="1">
    <source>
        <dbReference type="ARBA" id="ARBA00011063"/>
    </source>
</evidence>
<dbReference type="EC" id="3.1.3.48" evidence="2"/>
<feature type="domain" description="Phosphotyrosine protein phosphatase I" evidence="6">
    <location>
        <begin position="10"/>
        <end position="186"/>
    </location>
</feature>
<proteinExistence type="inferred from homology"/>
<comment type="caution">
    <text evidence="7">The sequence shown here is derived from an EMBL/GenBank/DDBJ whole genome shotgun (WGS) entry which is preliminary data.</text>
</comment>
<name>A0A2U1ZYB2_9MICO</name>
<feature type="active site" evidence="5">
    <location>
        <position position="22"/>
    </location>
</feature>
<dbReference type="EMBL" id="PYHR01000002">
    <property type="protein sequence ID" value="PWD51930.1"/>
    <property type="molecule type" value="Genomic_DNA"/>
</dbReference>
<dbReference type="InterPro" id="IPR017867">
    <property type="entry name" value="Tyr_phospatase_low_mol_wt"/>
</dbReference>
<keyword evidence="8" id="KW-1185">Reference proteome</keyword>
<evidence type="ECO:0000313" key="8">
    <source>
        <dbReference type="Proteomes" id="UP000245166"/>
    </source>
</evidence>
<keyword evidence="3" id="KW-0378">Hydrolase</keyword>
<protein>
    <recommendedName>
        <fullName evidence="2">protein-tyrosine-phosphatase</fullName>
        <ecNumber evidence="2">3.1.3.48</ecNumber>
    </recommendedName>
</protein>
<accession>A0A2U1ZYB2</accession>
<dbReference type="SUPFAM" id="SSF52788">
    <property type="entry name" value="Phosphotyrosine protein phosphatases I"/>
    <property type="match status" value="1"/>
</dbReference>
<feature type="active site" description="Nucleophile" evidence="5">
    <location>
        <position position="16"/>
    </location>
</feature>
<comment type="similarity">
    <text evidence="1">Belongs to the low molecular weight phosphotyrosine protein phosphatase family.</text>
</comment>
<sequence length="189" mass="19563">MLPTTETHRPRVLVVCTGNICRSPAAALLLADALGDEVEVGSAGTAAVVGAPVEATVARLLAERGVDAGGGVAQQLDRALVEQADLVVALTREHRSQVVAASVRALRRTVTLRELARTAAGVESQDLPAGTIADRLAALTALTLRNRTGLADPAEDDVADPYRRGDAVHVAVLAQIVEATTAIGDALRR</sequence>
<evidence type="ECO:0000256" key="4">
    <source>
        <dbReference type="ARBA" id="ARBA00022912"/>
    </source>
</evidence>
<reference evidence="7 8" key="1">
    <citation type="submission" date="2018-03" db="EMBL/GenBank/DDBJ databases">
        <title>Genome assembly of novel Miniimonas species PCH200.</title>
        <authorList>
            <person name="Thakur V."/>
            <person name="Kumar V."/>
            <person name="Singh D."/>
        </authorList>
    </citation>
    <scope>NUCLEOTIDE SEQUENCE [LARGE SCALE GENOMIC DNA]</scope>
    <source>
        <strain evidence="7 8">PCH200</strain>
    </source>
</reference>
<gene>
    <name evidence="7" type="ORF">C8046_16040</name>
</gene>
<dbReference type="RefSeq" id="WP_109230313.1">
    <property type="nucleotide sequence ID" value="NZ_PYHR01000002.1"/>
</dbReference>
<evidence type="ECO:0000256" key="5">
    <source>
        <dbReference type="PIRSR" id="PIRSR617867-1"/>
    </source>
</evidence>
<dbReference type="SMART" id="SM00226">
    <property type="entry name" value="LMWPc"/>
    <property type="match status" value="1"/>
</dbReference>
<dbReference type="PANTHER" id="PTHR11717">
    <property type="entry name" value="LOW MOLECULAR WEIGHT PROTEIN TYROSINE PHOSPHATASE"/>
    <property type="match status" value="1"/>
</dbReference>
<dbReference type="PRINTS" id="PR00719">
    <property type="entry name" value="LMWPTPASE"/>
</dbReference>
<dbReference type="GO" id="GO:0004725">
    <property type="term" value="F:protein tyrosine phosphatase activity"/>
    <property type="evidence" value="ECO:0007669"/>
    <property type="project" value="UniProtKB-EC"/>
</dbReference>
<keyword evidence="4" id="KW-0904">Protein phosphatase</keyword>
<dbReference type="InterPro" id="IPR023485">
    <property type="entry name" value="Ptyr_pPase"/>
</dbReference>
<evidence type="ECO:0000256" key="3">
    <source>
        <dbReference type="ARBA" id="ARBA00022801"/>
    </source>
</evidence>
<dbReference type="PANTHER" id="PTHR11717:SF7">
    <property type="entry name" value="LOW MOLECULAR WEIGHT PHOSPHOTYROSINE PROTEIN PHOSPHATASE"/>
    <property type="match status" value="1"/>
</dbReference>
<organism evidence="7 8">
    <name type="scientific">Serinibacter arcticus</name>
    <dbReference type="NCBI Taxonomy" id="1655435"/>
    <lineage>
        <taxon>Bacteria</taxon>
        <taxon>Bacillati</taxon>
        <taxon>Actinomycetota</taxon>
        <taxon>Actinomycetes</taxon>
        <taxon>Micrococcales</taxon>
        <taxon>Beutenbergiaceae</taxon>
        <taxon>Serinibacter</taxon>
    </lineage>
</organism>
<evidence type="ECO:0000259" key="6">
    <source>
        <dbReference type="SMART" id="SM00226"/>
    </source>
</evidence>
<dbReference type="Pfam" id="PF01451">
    <property type="entry name" value="LMWPc"/>
    <property type="match status" value="1"/>
</dbReference>
<dbReference type="OrthoDB" id="9784339at2"/>
<dbReference type="InterPro" id="IPR036196">
    <property type="entry name" value="Ptyr_pPase_sf"/>
</dbReference>
<evidence type="ECO:0000313" key="7">
    <source>
        <dbReference type="EMBL" id="PWD51930.1"/>
    </source>
</evidence>
<dbReference type="Gene3D" id="3.40.50.2300">
    <property type="match status" value="1"/>
</dbReference>
<dbReference type="Proteomes" id="UP000245166">
    <property type="component" value="Unassembled WGS sequence"/>
</dbReference>
<dbReference type="AlphaFoldDB" id="A0A2U1ZYB2"/>
<evidence type="ECO:0000256" key="2">
    <source>
        <dbReference type="ARBA" id="ARBA00013064"/>
    </source>
</evidence>
<dbReference type="InterPro" id="IPR050438">
    <property type="entry name" value="LMW_PTPase"/>
</dbReference>